<dbReference type="AlphaFoldDB" id="A6H9L5"/>
<evidence type="ECO:0000313" key="1">
    <source>
        <dbReference type="EMBL" id="EDM02720.1"/>
    </source>
</evidence>
<proteinExistence type="predicted"/>
<gene>
    <name evidence="1" type="primary">Mta3_predicted</name>
    <name evidence="1" type="ORF">rCG_62037</name>
</gene>
<organism evidence="1">
    <name type="scientific">Rattus norvegicus</name>
    <name type="common">Rat</name>
    <dbReference type="NCBI Taxonomy" id="10116"/>
    <lineage>
        <taxon>Eukaryota</taxon>
        <taxon>Metazoa</taxon>
        <taxon>Chordata</taxon>
        <taxon>Craniata</taxon>
        <taxon>Vertebrata</taxon>
        <taxon>Euteleostomi</taxon>
        <taxon>Mammalia</taxon>
        <taxon>Eutheria</taxon>
        <taxon>Euarchontoglires</taxon>
        <taxon>Glires</taxon>
        <taxon>Rodentia</taxon>
        <taxon>Myomorpha</taxon>
        <taxon>Muroidea</taxon>
        <taxon>Muridae</taxon>
        <taxon>Murinae</taxon>
        <taxon>Rattus</taxon>
    </lineage>
</organism>
<dbReference type="EMBL" id="CH473947">
    <property type="protein sequence ID" value="EDM02720.1"/>
    <property type="molecule type" value="Genomic_DNA"/>
</dbReference>
<name>A6H9L5_RAT</name>
<accession>A6H9L5</accession>
<reference evidence="1" key="1">
    <citation type="journal article" date="2005" name="Genome Res.">
        <title>Gene and alternative splicing annotation with AIR.</title>
        <authorList>
            <person name="Florea L."/>
            <person name="Di Francesco V."/>
            <person name="Miller J."/>
            <person name="Turner R."/>
            <person name="Yao A."/>
            <person name="Harris M."/>
            <person name="Walenz B."/>
            <person name="Mobarry C."/>
            <person name="Merkulov G.V."/>
            <person name="Charlab R."/>
            <person name="Dew I."/>
            <person name="Deng Z."/>
            <person name="Istrail S."/>
            <person name="Li P."/>
            <person name="Sutton G."/>
        </authorList>
    </citation>
    <scope>NUCLEOTIDE SEQUENCE</scope>
    <source>
        <strain evidence="1">BN</strain>
    </source>
</reference>
<reference evidence="1" key="2">
    <citation type="submission" date="2005-07" db="EMBL/GenBank/DDBJ databases">
        <authorList>
            <person name="Mural R.J."/>
            <person name="Li P.W."/>
            <person name="Adams M.D."/>
            <person name="Amanatides P.G."/>
            <person name="Baden-Tillson H."/>
            <person name="Barnstead M."/>
            <person name="Chin S.H."/>
            <person name="Dew I."/>
            <person name="Evans C.A."/>
            <person name="Ferriera S."/>
            <person name="Flanigan M."/>
            <person name="Fosler C."/>
            <person name="Glodek A."/>
            <person name="Gu Z."/>
            <person name="Holt R.A."/>
            <person name="Jennings D."/>
            <person name="Kraft C.L."/>
            <person name="Lu F."/>
            <person name="Nguyen T."/>
            <person name="Nusskern D.R."/>
            <person name="Pfannkoch C.M."/>
            <person name="Sitter C."/>
            <person name="Sutton G.G."/>
            <person name="Venter J.C."/>
            <person name="Wang Z."/>
            <person name="Woodage T."/>
            <person name="Zheng X.H."/>
            <person name="Zhong F."/>
        </authorList>
    </citation>
    <scope>NUCLEOTIDE SEQUENCE</scope>
    <source>
        <strain evidence="1">BN</strain>
    </source>
</reference>
<sequence length="49" mass="5451">MCDQWRLTSFPETLLFQSGPVCELRQGASSLLASQFPVPRCSRLSHGGR</sequence>
<dbReference type="Proteomes" id="UP000234681">
    <property type="component" value="Chromosome 6"/>
</dbReference>
<protein>
    <submittedName>
        <fullName evidence="1">Metastasis associated 3 (Predicted), isoform CRA_a</fullName>
    </submittedName>
</protein>